<gene>
    <name evidence="5" type="ORF">BW47_06150</name>
</gene>
<dbReference type="InterPro" id="IPR027417">
    <property type="entry name" value="P-loop_NTPase"/>
</dbReference>
<name>A0ABM6GEZ1_9BACT</name>
<organism evidence="5 6">
    <name type="scientific">Thermosipho melanesiensis</name>
    <dbReference type="NCBI Taxonomy" id="46541"/>
    <lineage>
        <taxon>Bacteria</taxon>
        <taxon>Thermotogati</taxon>
        <taxon>Thermotogota</taxon>
        <taxon>Thermotogae</taxon>
        <taxon>Thermotogales</taxon>
        <taxon>Fervidobacteriaceae</taxon>
        <taxon>Thermosipho</taxon>
    </lineage>
</organism>
<proteinExistence type="predicted"/>
<evidence type="ECO:0000256" key="3">
    <source>
        <dbReference type="ARBA" id="ARBA00022705"/>
    </source>
</evidence>
<dbReference type="SUPFAM" id="SSF52540">
    <property type="entry name" value="P-loop containing nucleoside triphosphate hydrolases"/>
    <property type="match status" value="1"/>
</dbReference>
<evidence type="ECO:0000256" key="2">
    <source>
        <dbReference type="ARBA" id="ARBA00022695"/>
    </source>
</evidence>
<dbReference type="Proteomes" id="UP000185490">
    <property type="component" value="Chromosome"/>
</dbReference>
<evidence type="ECO:0000256" key="4">
    <source>
        <dbReference type="ARBA" id="ARBA00022932"/>
    </source>
</evidence>
<evidence type="ECO:0000256" key="1">
    <source>
        <dbReference type="ARBA" id="ARBA00022679"/>
    </source>
</evidence>
<keyword evidence="2" id="KW-0548">Nucleotidyltransferase</keyword>
<dbReference type="EMBL" id="CP007389">
    <property type="protein sequence ID" value="APT74100.1"/>
    <property type="molecule type" value="Genomic_DNA"/>
</dbReference>
<evidence type="ECO:0000313" key="6">
    <source>
        <dbReference type="Proteomes" id="UP000185490"/>
    </source>
</evidence>
<dbReference type="PANTHER" id="PTHR34388">
    <property type="entry name" value="DNA POLYMERASE III SUBUNIT DELTA"/>
    <property type="match status" value="1"/>
</dbReference>
<dbReference type="RefSeq" id="WP_012057365.1">
    <property type="nucleotide sequence ID" value="NZ_CP007389.1"/>
</dbReference>
<accession>A0ABM6GEZ1</accession>
<dbReference type="PANTHER" id="PTHR34388:SF1">
    <property type="entry name" value="DNA POLYMERASE III SUBUNIT DELTA"/>
    <property type="match status" value="1"/>
</dbReference>
<keyword evidence="1" id="KW-0808">Transferase</keyword>
<sequence>MPKINLYGDSEVLKEKFVKKIRSKTNGEYIRVYPGYDVKIIFEKLSNLGLFSKNVIVDVIDFDKFKSSERSKILEINVSSENYLILRTQSKVKKKMEGLDIREFKLPNPWEEDKWGKLIEEFLSEEGIKLDGLAKFLFENVGPNDIAIYNEILKLKVFKDDLSLQLAKELVHKYTVSKLDDFCFMVSKREKDALAYLKEIVRDYEFPVIVYALSNHFITLYKLINFVEVKSRFSWPEILKISKQLKLSSSKVARFLGFKFKNQKFNPKNHLLLYNLKCVENLIKKLYYLDRAVKMGKLVEVELIDFIKEVKHVKVL</sequence>
<evidence type="ECO:0000313" key="5">
    <source>
        <dbReference type="EMBL" id="APT74100.1"/>
    </source>
</evidence>
<keyword evidence="4" id="KW-0239">DNA-directed DNA polymerase</keyword>
<reference evidence="5 6" key="1">
    <citation type="submission" date="2014-02" db="EMBL/GenBank/DDBJ databases">
        <title>Diversity of Thermotogales isolates from hydrothermal vents.</title>
        <authorList>
            <person name="Haverkamp T.H.A."/>
            <person name="Lossouarn J."/>
            <person name="Geslin C."/>
            <person name="Nesbo C.L."/>
        </authorList>
    </citation>
    <scope>NUCLEOTIDE SEQUENCE [LARGE SCALE GENOMIC DNA]</scope>
    <source>
        <strain evidence="5 6">431</strain>
    </source>
</reference>
<protein>
    <submittedName>
        <fullName evidence="5">DNA polymerase III subunit delta</fullName>
    </submittedName>
</protein>
<keyword evidence="3" id="KW-0235">DNA replication</keyword>
<dbReference type="InterPro" id="IPR005790">
    <property type="entry name" value="DNA_polIII_delta"/>
</dbReference>
<keyword evidence="6" id="KW-1185">Reference proteome</keyword>